<organism evidence="4 5">
    <name type="scientific">Prescottella agglutinans</name>
    <dbReference type="NCBI Taxonomy" id="1644129"/>
    <lineage>
        <taxon>Bacteria</taxon>
        <taxon>Bacillati</taxon>
        <taxon>Actinomycetota</taxon>
        <taxon>Actinomycetes</taxon>
        <taxon>Mycobacteriales</taxon>
        <taxon>Nocardiaceae</taxon>
        <taxon>Prescottella</taxon>
    </lineage>
</organism>
<dbReference type="Proteomes" id="UP000286208">
    <property type="component" value="Unassembled WGS sequence"/>
</dbReference>
<dbReference type="EMBL" id="RKLP01000013">
    <property type="protein sequence ID" value="RVW07280.1"/>
    <property type="molecule type" value="Genomic_DNA"/>
</dbReference>
<comment type="caution">
    <text evidence="4">The sequence shown here is derived from an EMBL/GenBank/DDBJ whole genome shotgun (WGS) entry which is preliminary data.</text>
</comment>
<dbReference type="PANTHER" id="PTHR16099:SF5">
    <property type="entry name" value="NUCLEOTIDE TRIPHOSPHATE DIPHOSPHATASE NUDT15"/>
    <property type="match status" value="1"/>
</dbReference>
<dbReference type="CDD" id="cd04678">
    <property type="entry name" value="NUDIX_MTH2_Nudt15"/>
    <property type="match status" value="1"/>
</dbReference>
<dbReference type="PROSITE" id="PS51462">
    <property type="entry name" value="NUDIX"/>
    <property type="match status" value="1"/>
</dbReference>
<dbReference type="PRINTS" id="PR00502">
    <property type="entry name" value="NUDIXFAMILY"/>
</dbReference>
<dbReference type="AlphaFoldDB" id="A0A438B8H5"/>
<evidence type="ECO:0000313" key="5">
    <source>
        <dbReference type="Proteomes" id="UP000286208"/>
    </source>
</evidence>
<evidence type="ECO:0000259" key="3">
    <source>
        <dbReference type="PROSITE" id="PS51462"/>
    </source>
</evidence>
<dbReference type="GO" id="GO:0016787">
    <property type="term" value="F:hydrolase activity"/>
    <property type="evidence" value="ECO:0007669"/>
    <property type="project" value="UniProtKB-KW"/>
</dbReference>
<evidence type="ECO:0000256" key="2">
    <source>
        <dbReference type="SAM" id="MobiDB-lite"/>
    </source>
</evidence>
<dbReference type="InterPro" id="IPR000086">
    <property type="entry name" value="NUDIX_hydrolase_dom"/>
</dbReference>
<feature type="region of interest" description="Disordered" evidence="2">
    <location>
        <begin position="1"/>
        <end position="23"/>
    </location>
</feature>
<proteinExistence type="predicted"/>
<evidence type="ECO:0000313" key="4">
    <source>
        <dbReference type="EMBL" id="RVW07280.1"/>
    </source>
</evidence>
<dbReference type="PANTHER" id="PTHR16099">
    <property type="entry name" value="8-OXO-DGTP DIPHOSPHATES NUDT15"/>
    <property type="match status" value="1"/>
</dbReference>
<feature type="domain" description="Nudix hydrolase" evidence="3">
    <location>
        <begin position="26"/>
        <end position="157"/>
    </location>
</feature>
<accession>A0A438B8H5</accession>
<protein>
    <submittedName>
        <fullName evidence="4">NUDIX domain-containing protein</fullName>
    </submittedName>
</protein>
<keyword evidence="1" id="KW-0378">Hydrolase</keyword>
<reference evidence="4 5" key="1">
    <citation type="submission" date="2018-11" db="EMBL/GenBank/DDBJ databases">
        <title>Rhodococcus spongicola sp. nov. and Rhodococcus xishaensis sp. nov. from marine sponges.</title>
        <authorList>
            <person name="Li L."/>
            <person name="Lin H.W."/>
        </authorList>
    </citation>
    <scope>NUCLEOTIDE SEQUENCE [LARGE SCALE GENOMIC DNA]</scope>
    <source>
        <strain evidence="4 5">CCTCC AB2014297</strain>
    </source>
</reference>
<dbReference type="InterPro" id="IPR020476">
    <property type="entry name" value="Nudix_hydrolase"/>
</dbReference>
<dbReference type="Gene3D" id="3.90.79.10">
    <property type="entry name" value="Nucleoside Triphosphate Pyrophosphohydrolase"/>
    <property type="match status" value="1"/>
</dbReference>
<gene>
    <name evidence="4" type="ORF">EGT67_22285</name>
</gene>
<keyword evidence="5" id="KW-1185">Reference proteome</keyword>
<dbReference type="Pfam" id="PF00293">
    <property type="entry name" value="NUDIX"/>
    <property type="match status" value="1"/>
</dbReference>
<name>A0A438B8H5_9NOCA</name>
<dbReference type="InterPro" id="IPR015797">
    <property type="entry name" value="NUDIX_hydrolase-like_dom_sf"/>
</dbReference>
<evidence type="ECO:0000256" key="1">
    <source>
        <dbReference type="ARBA" id="ARBA00022801"/>
    </source>
</evidence>
<dbReference type="OrthoDB" id="9804442at2"/>
<sequence length="171" mass="18155">MGSAGAEVDGPARTVRRRRTRARVSTSRPVVGVGIVVERADGRILLGRRVKPTEPETWCLPGGHLEAGETIEQAAARECFEESGIADLAETAGFTVVVDAGSHRGGVVFGVHARSTGIPTGPGEPHIFPEWVWVDPADLPRPLFPASDALLRAWTGATPDPAWQVHRITGG</sequence>
<dbReference type="SUPFAM" id="SSF55811">
    <property type="entry name" value="Nudix"/>
    <property type="match status" value="1"/>
</dbReference>